<dbReference type="OrthoDB" id="5192929at2"/>
<evidence type="ECO:0000313" key="3">
    <source>
        <dbReference type="Proteomes" id="UP000008221"/>
    </source>
</evidence>
<feature type="transmembrane region" description="Helical" evidence="1">
    <location>
        <begin position="12"/>
        <end position="33"/>
    </location>
</feature>
<dbReference type="EMBL" id="CP000481">
    <property type="protein sequence ID" value="ABK52160.1"/>
    <property type="molecule type" value="Genomic_DNA"/>
</dbReference>
<dbReference type="RefSeq" id="WP_011719223.1">
    <property type="nucleotide sequence ID" value="NC_008578.1"/>
</dbReference>
<dbReference type="Proteomes" id="UP000008221">
    <property type="component" value="Chromosome"/>
</dbReference>
<name>A0LRV0_ACIC1</name>
<feature type="transmembrane region" description="Helical" evidence="1">
    <location>
        <begin position="72"/>
        <end position="91"/>
    </location>
</feature>
<gene>
    <name evidence="2" type="ordered locus">Acel_0386</name>
</gene>
<keyword evidence="1" id="KW-0812">Transmembrane</keyword>
<evidence type="ECO:0000256" key="1">
    <source>
        <dbReference type="SAM" id="Phobius"/>
    </source>
</evidence>
<dbReference type="InParanoid" id="A0LRV0"/>
<keyword evidence="3" id="KW-1185">Reference proteome</keyword>
<accession>A0LRV0</accession>
<keyword evidence="1" id="KW-0472">Membrane</keyword>
<organism evidence="2 3">
    <name type="scientific">Acidothermus cellulolyticus (strain ATCC 43068 / DSM 8971 / 11B)</name>
    <dbReference type="NCBI Taxonomy" id="351607"/>
    <lineage>
        <taxon>Bacteria</taxon>
        <taxon>Bacillati</taxon>
        <taxon>Actinomycetota</taxon>
        <taxon>Actinomycetes</taxon>
        <taxon>Acidothermales</taxon>
        <taxon>Acidothermaceae</taxon>
        <taxon>Acidothermus</taxon>
    </lineage>
</organism>
<proteinExistence type="predicted"/>
<dbReference type="AlphaFoldDB" id="A0LRV0"/>
<protein>
    <submittedName>
        <fullName evidence="2">Putative integral membrane protein</fullName>
    </submittedName>
</protein>
<dbReference type="InterPro" id="IPR021385">
    <property type="entry name" value="DUF3017"/>
</dbReference>
<keyword evidence="1" id="KW-1133">Transmembrane helix</keyword>
<dbReference type="HOGENOM" id="CLU_152435_1_0_11"/>
<reference evidence="2 3" key="1">
    <citation type="journal article" date="2009" name="Genome Res.">
        <title>Complete genome of the cellulolytic thermophile Acidothermus cellulolyticus 11B provides insights into its ecophysiological and evolutionary adaptations.</title>
        <authorList>
            <person name="Barabote R.D."/>
            <person name="Xie G."/>
            <person name="Leu D.H."/>
            <person name="Normand P."/>
            <person name="Necsulea A."/>
            <person name="Daubin V."/>
            <person name="Medigue C."/>
            <person name="Adney W.S."/>
            <person name="Xu X.C."/>
            <person name="Lapidus A."/>
            <person name="Parales R.E."/>
            <person name="Detter C."/>
            <person name="Pujic P."/>
            <person name="Bruce D."/>
            <person name="Lavire C."/>
            <person name="Challacombe J.F."/>
            <person name="Brettin T.S."/>
            <person name="Berry A.M."/>
        </authorList>
    </citation>
    <scope>NUCLEOTIDE SEQUENCE [LARGE SCALE GENOMIC DNA]</scope>
    <source>
        <strain evidence="3">ATCC 43068 / DSM 8971 / 11B</strain>
    </source>
</reference>
<dbReference type="STRING" id="351607.Acel_0386"/>
<dbReference type="Pfam" id="PF11222">
    <property type="entry name" value="DUF3017"/>
    <property type="match status" value="1"/>
</dbReference>
<feature type="transmembrane region" description="Helical" evidence="1">
    <location>
        <begin position="39"/>
        <end position="60"/>
    </location>
</feature>
<sequence>MDDDRRQEPPKWHTEVPLALALAGVSVGLFVIAIHHFRWGVAAIAVSLLGAAFLRLILPARRAGLLVVRSRFVDVVTLSTLGGALLLLDLVTRQ</sequence>
<evidence type="ECO:0000313" key="2">
    <source>
        <dbReference type="EMBL" id="ABK52160.1"/>
    </source>
</evidence>
<dbReference type="KEGG" id="ace:Acel_0386"/>